<keyword evidence="6" id="KW-1185">Reference proteome</keyword>
<protein>
    <recommendedName>
        <fullName evidence="7">Importin N-terminal domain-containing protein</fullName>
    </recommendedName>
</protein>
<accession>A0A976NXY6</accession>
<evidence type="ECO:0000256" key="1">
    <source>
        <dbReference type="ARBA" id="ARBA00004123"/>
    </source>
</evidence>
<reference evidence="5 6" key="1">
    <citation type="journal article" date="2021" name="Genome Biol.">
        <title>AFLAP: assembly-free linkage analysis pipeline using k-mers from genome sequencing data.</title>
        <authorList>
            <person name="Fletcher K."/>
            <person name="Zhang L."/>
            <person name="Gil J."/>
            <person name="Han R."/>
            <person name="Cavanaugh K."/>
            <person name="Michelmore R."/>
        </authorList>
    </citation>
    <scope>NUCLEOTIDE SEQUENCE [LARGE SCALE GENOMIC DNA]</scope>
    <source>
        <strain evidence="5 6">SF5</strain>
    </source>
</reference>
<dbReference type="PANTHER" id="PTHR12363:SF33">
    <property type="entry name" value="IMPORTIN-13"/>
    <property type="match status" value="1"/>
</dbReference>
<evidence type="ECO:0000256" key="2">
    <source>
        <dbReference type="ARBA" id="ARBA00007991"/>
    </source>
</evidence>
<evidence type="ECO:0000313" key="6">
    <source>
        <dbReference type="Proteomes" id="UP000294530"/>
    </source>
</evidence>
<dbReference type="GO" id="GO:0005737">
    <property type="term" value="C:cytoplasm"/>
    <property type="evidence" value="ECO:0007669"/>
    <property type="project" value="TreeGrafter"/>
</dbReference>
<comment type="similarity">
    <text evidence="2">Belongs to the importin beta family.</text>
</comment>
<dbReference type="KEGG" id="blac:94348308"/>
<dbReference type="RefSeq" id="XP_067821627.1">
    <property type="nucleotide sequence ID" value="XM_067962637.1"/>
</dbReference>
<dbReference type="EMBL" id="SHOA02000003">
    <property type="protein sequence ID" value="TDH72128.1"/>
    <property type="molecule type" value="Genomic_DNA"/>
</dbReference>
<sequence length="615" mass="68814">MAEQLSACARQLFEGVSGSNEQCAANAWLIQFQTRKEAWQAALELLENPVRDPQTQQILAAPELVAMQILRLKTQYEWAHINEAQQQVVLKTLLKLLETTCVTNAGLSSVCCRIACVTVADIIVKSCKTQTEWKSDVLRLVDAGIAVQRQQKGASILAEIYGAIPHQIQALEKQWVLQDMQAMLVTFQGYGEDVMTAVLWILTSIPVEKSNALRCLESWIVGCVPTHETFGLSASHLFPRGLLDVLFAIAFRDTEQGQLAAEIIAESFVCTPSEVSNMTEAVLYSSRRLLEAMPFLRGEIGLLTNEAMTKEQQTSVCRCMSRIACSLAIHHGRALFEHQISTTIAHFGSDKQMHFSIEFLEFLLACSSYDDIDVVQPTLEIWFFFLDNYSFQSKVKCQHLHATQNERVLSILSRLVSSLIDRCKYPQWFIQRQQLVSDDPDIEAITDLRREIADTLLSLFSKWPGGLGKPAGDYVSCVKEMCLLLSDSKDIAQIDALLFLLAYMVELFDAVSSDSEPEDDVHSIQKPEFCGMSVLLGILDCAANLPMHPLVINGVARYLRSLSTSHALQSNVYLRFSIIICQGLQYPSSFSLAAQSLLRCSTHLSLVRYKLAFYV</sequence>
<comment type="caution">
    <text evidence="5">The sequence shown here is derived from an EMBL/GenBank/DDBJ whole genome shotgun (WGS) entry which is preliminary data.</text>
</comment>
<keyword evidence="3" id="KW-0813">Transport</keyword>
<evidence type="ECO:0000256" key="4">
    <source>
        <dbReference type="ARBA" id="ARBA00023242"/>
    </source>
</evidence>
<dbReference type="InterPro" id="IPR011989">
    <property type="entry name" value="ARM-like"/>
</dbReference>
<dbReference type="GO" id="GO:0006606">
    <property type="term" value="P:protein import into nucleus"/>
    <property type="evidence" value="ECO:0007669"/>
    <property type="project" value="TreeGrafter"/>
</dbReference>
<dbReference type="InterPro" id="IPR016024">
    <property type="entry name" value="ARM-type_fold"/>
</dbReference>
<organism evidence="5 6">
    <name type="scientific">Bremia lactucae</name>
    <name type="common">Lettuce downy mildew</name>
    <dbReference type="NCBI Taxonomy" id="4779"/>
    <lineage>
        <taxon>Eukaryota</taxon>
        <taxon>Sar</taxon>
        <taxon>Stramenopiles</taxon>
        <taxon>Oomycota</taxon>
        <taxon>Peronosporomycetes</taxon>
        <taxon>Peronosporales</taxon>
        <taxon>Peronosporaceae</taxon>
        <taxon>Bremia</taxon>
    </lineage>
</organism>
<comment type="subcellular location">
    <subcellularLocation>
        <location evidence="1">Nucleus</location>
    </subcellularLocation>
</comment>
<dbReference type="OrthoDB" id="435593at2759"/>
<dbReference type="AlphaFoldDB" id="A0A976NXY6"/>
<proteinExistence type="inferred from homology"/>
<dbReference type="Proteomes" id="UP000294530">
    <property type="component" value="Unassembled WGS sequence"/>
</dbReference>
<evidence type="ECO:0000256" key="3">
    <source>
        <dbReference type="ARBA" id="ARBA00022448"/>
    </source>
</evidence>
<dbReference type="InterPro" id="IPR051345">
    <property type="entry name" value="Importin_beta-like_NTR"/>
</dbReference>
<evidence type="ECO:0008006" key="7">
    <source>
        <dbReference type="Google" id="ProtNLM"/>
    </source>
</evidence>
<name>A0A976NXY6_BRELC</name>
<keyword evidence="4" id="KW-0539">Nucleus</keyword>
<dbReference type="SUPFAM" id="SSF48371">
    <property type="entry name" value="ARM repeat"/>
    <property type="match status" value="1"/>
</dbReference>
<dbReference type="Gene3D" id="1.25.10.10">
    <property type="entry name" value="Leucine-rich Repeat Variant"/>
    <property type="match status" value="1"/>
</dbReference>
<dbReference type="GeneID" id="94348308"/>
<gene>
    <name evidence="5" type="ORF">CCR75_004551</name>
</gene>
<dbReference type="PANTHER" id="PTHR12363">
    <property type="entry name" value="TRANSPORTIN 3 AND IMPORTIN 13"/>
    <property type="match status" value="1"/>
</dbReference>
<evidence type="ECO:0000313" key="5">
    <source>
        <dbReference type="EMBL" id="TDH72128.1"/>
    </source>
</evidence>
<dbReference type="GO" id="GO:0005634">
    <property type="term" value="C:nucleus"/>
    <property type="evidence" value="ECO:0007669"/>
    <property type="project" value="UniProtKB-SubCell"/>
</dbReference>